<feature type="region of interest" description="Disordered" evidence="1">
    <location>
        <begin position="1"/>
        <end position="47"/>
    </location>
</feature>
<evidence type="ECO:0000313" key="3">
    <source>
        <dbReference type="Proteomes" id="UP000483820"/>
    </source>
</evidence>
<accession>A0A6A5G3X9</accession>
<dbReference type="KEGG" id="crq:GCK72_025889"/>
<evidence type="ECO:0000256" key="1">
    <source>
        <dbReference type="SAM" id="MobiDB-lite"/>
    </source>
</evidence>
<gene>
    <name evidence="2" type="ORF">GCK72_025889</name>
</gene>
<dbReference type="RefSeq" id="XP_053580101.1">
    <property type="nucleotide sequence ID" value="XM_053736535.1"/>
</dbReference>
<name>A0A6A5G3X9_CAERE</name>
<reference evidence="2 3" key="1">
    <citation type="submission" date="2019-12" db="EMBL/GenBank/DDBJ databases">
        <title>Chromosome-level assembly of the Caenorhabditis remanei genome.</title>
        <authorList>
            <person name="Teterina A.A."/>
            <person name="Willis J.H."/>
            <person name="Phillips P.C."/>
        </authorList>
    </citation>
    <scope>NUCLEOTIDE SEQUENCE [LARGE SCALE GENOMIC DNA]</scope>
    <source>
        <strain evidence="2 3">PX506</strain>
        <tissue evidence="2">Whole organism</tissue>
    </source>
</reference>
<dbReference type="GeneID" id="78777965"/>
<comment type="caution">
    <text evidence="2">The sequence shown here is derived from an EMBL/GenBank/DDBJ whole genome shotgun (WGS) entry which is preliminary data.</text>
</comment>
<organism evidence="2 3">
    <name type="scientific">Caenorhabditis remanei</name>
    <name type="common">Caenorhabditis vulgaris</name>
    <dbReference type="NCBI Taxonomy" id="31234"/>
    <lineage>
        <taxon>Eukaryota</taxon>
        <taxon>Metazoa</taxon>
        <taxon>Ecdysozoa</taxon>
        <taxon>Nematoda</taxon>
        <taxon>Chromadorea</taxon>
        <taxon>Rhabditida</taxon>
        <taxon>Rhabditina</taxon>
        <taxon>Rhabditomorpha</taxon>
        <taxon>Rhabditoidea</taxon>
        <taxon>Rhabditidae</taxon>
        <taxon>Peloderinae</taxon>
        <taxon>Caenorhabditis</taxon>
    </lineage>
</organism>
<protein>
    <submittedName>
        <fullName evidence="2">Uncharacterized protein</fullName>
    </submittedName>
</protein>
<proteinExistence type="predicted"/>
<dbReference type="AlphaFoldDB" id="A0A6A5G3X9"/>
<dbReference type="EMBL" id="WUAV01000006">
    <property type="protein sequence ID" value="KAF1749421.1"/>
    <property type="molecule type" value="Genomic_DNA"/>
</dbReference>
<sequence length="169" mass="18819">MDNENKRGRQASSSSKAEGPFSTLMGNCPKKSMEKKKTFCQTQTQMESKPEYKLDTLMEYAVKQKITKAEAAKIKKELSFEVLNTTGNEETIAQVIADMSSGPQYGPVFEDLKKDVPQLKSMIVARQEFIDAPERLKALYYIKADSNTTAEQPGPSNGKETGSSSKYNQ</sequence>
<evidence type="ECO:0000313" key="2">
    <source>
        <dbReference type="EMBL" id="KAF1749421.1"/>
    </source>
</evidence>
<feature type="region of interest" description="Disordered" evidence="1">
    <location>
        <begin position="147"/>
        <end position="169"/>
    </location>
</feature>
<dbReference type="CTD" id="78777965"/>
<dbReference type="Proteomes" id="UP000483820">
    <property type="component" value="Chromosome X"/>
</dbReference>